<proteinExistence type="inferred from homology"/>
<keyword evidence="7" id="KW-1185">Reference proteome</keyword>
<dbReference type="Proteomes" id="UP000287857">
    <property type="component" value="Unassembled WGS sequence"/>
</dbReference>
<dbReference type="InterPro" id="IPR037171">
    <property type="entry name" value="NagB/RpiA_transferase-like"/>
</dbReference>
<sequence length="311" mass="34634">MNKNQLSIQVARLYYQLEYSQQQIAKELNISRPTISRLLKYAKDNGFVKITITDPVNDTEKLAQTIKDKYKLRHVIVAQTPSENYQLIVEQISHAASRFLSEQIQSDDILGIGWGMTIYEIAKRMKDSDRNGIQVVQLKGSVTHSQATTFAYEALTLFSEAYHTIGISLPLPVIFDNYETKRIVEQDRHIQHILALQQAATVALYTVGTVRDEALLFQLGYLSEAEKNGLQKAAVGDICSRFYTASGKIADMSVNERTVGIELNALAKKRLSILAAGGAHKLAAIHGALLGGYTNTLITDYWTAQHLATCN</sequence>
<keyword evidence="2" id="KW-0805">Transcription regulation</keyword>
<feature type="domain" description="Sugar-binding" evidence="5">
    <location>
        <begin position="55"/>
        <end position="307"/>
    </location>
</feature>
<evidence type="ECO:0000259" key="5">
    <source>
        <dbReference type="Pfam" id="PF04198"/>
    </source>
</evidence>
<dbReference type="Gene3D" id="1.10.10.60">
    <property type="entry name" value="Homeodomain-like"/>
    <property type="match status" value="1"/>
</dbReference>
<comment type="caution">
    <text evidence="6">The sequence shown here is derived from an EMBL/GenBank/DDBJ whole genome shotgun (WGS) entry which is preliminary data.</text>
</comment>
<reference evidence="6 7" key="1">
    <citation type="submission" date="2017-05" db="EMBL/GenBank/DDBJ databases">
        <title>Vagococcus spp. assemblies.</title>
        <authorList>
            <person name="Gulvik C.A."/>
        </authorList>
    </citation>
    <scope>NUCLEOTIDE SEQUENCE [LARGE SCALE GENOMIC DNA]</scope>
    <source>
        <strain evidence="6 7">SS1995</strain>
    </source>
</reference>
<evidence type="ECO:0000256" key="1">
    <source>
        <dbReference type="ARBA" id="ARBA00010466"/>
    </source>
</evidence>
<dbReference type="EMBL" id="NGJS01000003">
    <property type="protein sequence ID" value="RST99789.1"/>
    <property type="molecule type" value="Genomic_DNA"/>
</dbReference>
<dbReference type="InterPro" id="IPR051054">
    <property type="entry name" value="SorC_transcr_regulators"/>
</dbReference>
<dbReference type="SUPFAM" id="SSF88659">
    <property type="entry name" value="Sigma3 and sigma4 domains of RNA polymerase sigma factors"/>
    <property type="match status" value="1"/>
</dbReference>
<dbReference type="AlphaFoldDB" id="A0A430A0C5"/>
<dbReference type="Gene3D" id="3.40.50.1360">
    <property type="match status" value="1"/>
</dbReference>
<protein>
    <submittedName>
        <fullName evidence="6">RNA polymerase subunit sigma-70</fullName>
    </submittedName>
</protein>
<dbReference type="InterPro" id="IPR007324">
    <property type="entry name" value="Sugar-bd_dom_put"/>
</dbReference>
<dbReference type="OrthoDB" id="58802at2"/>
<keyword evidence="3" id="KW-0238">DNA-binding</keyword>
<name>A0A430A0C5_9ENTE</name>
<dbReference type="GO" id="GO:0003677">
    <property type="term" value="F:DNA binding"/>
    <property type="evidence" value="ECO:0007669"/>
    <property type="project" value="UniProtKB-KW"/>
</dbReference>
<organism evidence="6 7">
    <name type="scientific">Vagococcus vulneris</name>
    <dbReference type="NCBI Taxonomy" id="1977869"/>
    <lineage>
        <taxon>Bacteria</taxon>
        <taxon>Bacillati</taxon>
        <taxon>Bacillota</taxon>
        <taxon>Bacilli</taxon>
        <taxon>Lactobacillales</taxon>
        <taxon>Enterococcaceae</taxon>
        <taxon>Vagococcus</taxon>
    </lineage>
</organism>
<accession>A0A430A0C5</accession>
<evidence type="ECO:0000256" key="3">
    <source>
        <dbReference type="ARBA" id="ARBA00023125"/>
    </source>
</evidence>
<dbReference type="Pfam" id="PF13384">
    <property type="entry name" value="HTH_23"/>
    <property type="match status" value="1"/>
</dbReference>
<dbReference type="Pfam" id="PF04198">
    <property type="entry name" value="Sugar-bind"/>
    <property type="match status" value="1"/>
</dbReference>
<keyword evidence="4" id="KW-0804">Transcription</keyword>
<dbReference type="SUPFAM" id="SSF100950">
    <property type="entry name" value="NagB/RpiA/CoA transferase-like"/>
    <property type="match status" value="1"/>
</dbReference>
<comment type="similarity">
    <text evidence="1">Belongs to the SorC transcriptional regulatory family.</text>
</comment>
<evidence type="ECO:0000256" key="2">
    <source>
        <dbReference type="ARBA" id="ARBA00023015"/>
    </source>
</evidence>
<evidence type="ECO:0000313" key="6">
    <source>
        <dbReference type="EMBL" id="RST99789.1"/>
    </source>
</evidence>
<dbReference type="GO" id="GO:0030246">
    <property type="term" value="F:carbohydrate binding"/>
    <property type="evidence" value="ECO:0007669"/>
    <property type="project" value="InterPro"/>
</dbReference>
<gene>
    <name evidence="6" type="ORF">CBF37_03430</name>
</gene>
<evidence type="ECO:0000256" key="4">
    <source>
        <dbReference type="ARBA" id="ARBA00023163"/>
    </source>
</evidence>
<dbReference type="PANTHER" id="PTHR34294">
    <property type="entry name" value="TRANSCRIPTIONAL REGULATOR-RELATED"/>
    <property type="match status" value="1"/>
</dbReference>
<dbReference type="RefSeq" id="WP_125983324.1">
    <property type="nucleotide sequence ID" value="NZ_NGJS01000003.1"/>
</dbReference>
<dbReference type="InterPro" id="IPR013324">
    <property type="entry name" value="RNA_pol_sigma_r3/r4-like"/>
</dbReference>
<evidence type="ECO:0000313" key="7">
    <source>
        <dbReference type="Proteomes" id="UP000287857"/>
    </source>
</evidence>
<dbReference type="PANTHER" id="PTHR34294:SF1">
    <property type="entry name" value="TRANSCRIPTIONAL REGULATOR LSRR"/>
    <property type="match status" value="1"/>
</dbReference>